<sequence length="60" mass="6687">MGQKTEPKLHKPRASARSIKGRGLLRIIGYEENPAFHLKVRIQTKHLQGQPSKGTTPCVP</sequence>
<reference evidence="2" key="1">
    <citation type="journal article" date="2005" name="Nature">
        <title>Sequencing of Aspergillus nidulans and comparative analysis with A. fumigatus and A. oryzae.</title>
        <authorList>
            <person name="Galagan J.E."/>
            <person name="Calvo S.E."/>
            <person name="Cuomo C."/>
            <person name="Ma L.J."/>
            <person name="Wortman J.R."/>
            <person name="Batzoglou S."/>
            <person name="Lee S.I."/>
            <person name="Basturkmen M."/>
            <person name="Spevak C.C."/>
            <person name="Clutterbuck J."/>
            <person name="Kapitonov V."/>
            <person name="Jurka J."/>
            <person name="Scazzocchio C."/>
            <person name="Farman M."/>
            <person name="Butler J."/>
            <person name="Purcell S."/>
            <person name="Harris S."/>
            <person name="Braus G.H."/>
            <person name="Draht O."/>
            <person name="Busch S."/>
            <person name="D'Enfert C."/>
            <person name="Bouchier C."/>
            <person name="Goldman G.H."/>
            <person name="Bell-Pedersen D."/>
            <person name="Griffiths-Jones S."/>
            <person name="Doonan J.H."/>
            <person name="Yu J."/>
            <person name="Vienken K."/>
            <person name="Pain A."/>
            <person name="Freitag M."/>
            <person name="Selker E.U."/>
            <person name="Archer D.B."/>
            <person name="Penalva M.A."/>
            <person name="Oakley B.R."/>
            <person name="Momany M."/>
            <person name="Tanaka T."/>
            <person name="Kumagai T."/>
            <person name="Asai K."/>
            <person name="Machida M."/>
            <person name="Nierman W.C."/>
            <person name="Denning D.W."/>
            <person name="Caddick M."/>
            <person name="Hynes M."/>
            <person name="Paoletti M."/>
            <person name="Fischer R."/>
            <person name="Miller B."/>
            <person name="Dyer P."/>
            <person name="Sachs M.S."/>
            <person name="Osmani S.A."/>
            <person name="Birren B.W."/>
        </authorList>
    </citation>
    <scope>NUCLEOTIDE SEQUENCE [LARGE SCALE GENOMIC DNA]</scope>
    <source>
        <strain evidence="2">FGSC A4 / ATCC 38163 / CBS 112.46 / NRRL 194 / M139</strain>
    </source>
</reference>
<dbReference type="HOGENOM" id="CLU_2941692_0_0_1"/>
<dbReference type="KEGG" id="ani:ANIA_11363"/>
<protein>
    <submittedName>
        <fullName evidence="1">Uncharacterized protein</fullName>
    </submittedName>
</protein>
<dbReference type="InParanoid" id="C8VJN1"/>
<dbReference type="Proteomes" id="UP000000560">
    <property type="component" value="Chromosome VI"/>
</dbReference>
<reference evidence="2" key="2">
    <citation type="journal article" date="2009" name="Fungal Genet. Biol.">
        <title>The 2008 update of the Aspergillus nidulans genome annotation: a community effort.</title>
        <authorList>
            <person name="Wortman J.R."/>
            <person name="Gilsenan J.M."/>
            <person name="Joardar V."/>
            <person name="Deegan J."/>
            <person name="Clutterbuck J."/>
            <person name="Andersen M.R."/>
            <person name="Archer D."/>
            <person name="Bencina M."/>
            <person name="Braus G."/>
            <person name="Coutinho P."/>
            <person name="von Dohren H."/>
            <person name="Doonan J."/>
            <person name="Driessen A.J."/>
            <person name="Durek P."/>
            <person name="Espeso E."/>
            <person name="Fekete E."/>
            <person name="Flipphi M."/>
            <person name="Estrada C.G."/>
            <person name="Geysens S."/>
            <person name="Goldman G."/>
            <person name="de Groot P.W."/>
            <person name="Hansen K."/>
            <person name="Harris S.D."/>
            <person name="Heinekamp T."/>
            <person name="Helmstaedt K."/>
            <person name="Henrissat B."/>
            <person name="Hofmann G."/>
            <person name="Homan T."/>
            <person name="Horio T."/>
            <person name="Horiuchi H."/>
            <person name="James S."/>
            <person name="Jones M."/>
            <person name="Karaffa L."/>
            <person name="Karanyi Z."/>
            <person name="Kato M."/>
            <person name="Keller N."/>
            <person name="Kelly D.E."/>
            <person name="Kiel J.A."/>
            <person name="Kim J.M."/>
            <person name="van der Klei I.J."/>
            <person name="Klis F.M."/>
            <person name="Kovalchuk A."/>
            <person name="Krasevec N."/>
            <person name="Kubicek C.P."/>
            <person name="Liu B."/>
            <person name="Maccabe A."/>
            <person name="Meyer V."/>
            <person name="Mirabito P."/>
            <person name="Miskei M."/>
            <person name="Mos M."/>
            <person name="Mullins J."/>
            <person name="Nelson D.R."/>
            <person name="Nielsen J."/>
            <person name="Oakley B.R."/>
            <person name="Osmani S.A."/>
            <person name="Pakula T."/>
            <person name="Paszewski A."/>
            <person name="Paulsen I."/>
            <person name="Pilsyk S."/>
            <person name="Pocsi I."/>
            <person name="Punt P.J."/>
            <person name="Ram A.F."/>
            <person name="Ren Q."/>
            <person name="Robellet X."/>
            <person name="Robson G."/>
            <person name="Seiboth B."/>
            <person name="van Solingen P."/>
            <person name="Specht T."/>
            <person name="Sun J."/>
            <person name="Taheri-Talesh N."/>
            <person name="Takeshita N."/>
            <person name="Ussery D."/>
            <person name="vanKuyk P.A."/>
            <person name="Visser H."/>
            <person name="van de Vondervoort P.J."/>
            <person name="de Vries R.P."/>
            <person name="Walton J."/>
            <person name="Xiang X."/>
            <person name="Xiong Y."/>
            <person name="Zeng A.P."/>
            <person name="Brandt B.W."/>
            <person name="Cornell M.J."/>
            <person name="van den Hondel C.A."/>
            <person name="Visser J."/>
            <person name="Oliver S.G."/>
            <person name="Turner G."/>
        </authorList>
    </citation>
    <scope>GENOME REANNOTATION</scope>
    <source>
        <strain evidence="2">FGSC A4 / ATCC 38163 / CBS 112.46 / NRRL 194 / M139</strain>
    </source>
</reference>
<proteinExistence type="predicted"/>
<gene>
    <name evidence="1" type="ORF">ANIA_11363</name>
</gene>
<dbReference type="EMBL" id="BN001306">
    <property type="protein sequence ID" value="CBF84048.1"/>
    <property type="molecule type" value="Genomic_DNA"/>
</dbReference>
<dbReference type="RefSeq" id="XP_050468546.1">
    <property type="nucleotide sequence ID" value="XM_050612649.1"/>
</dbReference>
<dbReference type="GeneID" id="74896961"/>
<name>C8VJN1_EMENI</name>
<keyword evidence="2" id="KW-1185">Reference proteome</keyword>
<organism evidence="1 2">
    <name type="scientific">Emericella nidulans (strain FGSC A4 / ATCC 38163 / CBS 112.46 / NRRL 194 / M139)</name>
    <name type="common">Aspergillus nidulans</name>
    <dbReference type="NCBI Taxonomy" id="227321"/>
    <lineage>
        <taxon>Eukaryota</taxon>
        <taxon>Fungi</taxon>
        <taxon>Dikarya</taxon>
        <taxon>Ascomycota</taxon>
        <taxon>Pezizomycotina</taxon>
        <taxon>Eurotiomycetes</taxon>
        <taxon>Eurotiomycetidae</taxon>
        <taxon>Eurotiales</taxon>
        <taxon>Aspergillaceae</taxon>
        <taxon>Aspergillus</taxon>
        <taxon>Aspergillus subgen. Nidulantes</taxon>
    </lineage>
</organism>
<evidence type="ECO:0000313" key="2">
    <source>
        <dbReference type="Proteomes" id="UP000000560"/>
    </source>
</evidence>
<evidence type="ECO:0000313" key="1">
    <source>
        <dbReference type="EMBL" id="CBF84048.1"/>
    </source>
</evidence>
<accession>C8VJN1</accession>
<dbReference type="AlphaFoldDB" id="C8VJN1"/>